<comment type="caution">
    <text evidence="2">The sequence shown here is derived from an EMBL/GenBank/DDBJ whole genome shotgun (WGS) entry which is preliminary data.</text>
</comment>
<evidence type="ECO:0000313" key="3">
    <source>
        <dbReference type="Proteomes" id="UP000237073"/>
    </source>
</evidence>
<dbReference type="Proteomes" id="UP000237073">
    <property type="component" value="Unassembled WGS sequence"/>
</dbReference>
<accession>A0A2P5GHF5</accession>
<evidence type="ECO:0000313" key="2">
    <source>
        <dbReference type="EMBL" id="POP41808.1"/>
    </source>
</evidence>
<dbReference type="PANTHER" id="PTHR43628:SF1">
    <property type="entry name" value="CHITIN SYNTHASE REGULATORY FACTOR 2-RELATED"/>
    <property type="match status" value="1"/>
</dbReference>
<dbReference type="RefSeq" id="WP_103678710.1">
    <property type="nucleotide sequence ID" value="NZ_PQGD01000036.1"/>
</dbReference>
<dbReference type="Pfam" id="PF08238">
    <property type="entry name" value="Sel1"/>
    <property type="match status" value="6"/>
</dbReference>
<dbReference type="InterPro" id="IPR052945">
    <property type="entry name" value="Mitotic_Regulator"/>
</dbReference>
<protein>
    <submittedName>
        <fullName evidence="2">Sel1 repeat family protein</fullName>
    </submittedName>
</protein>
<dbReference type="InterPro" id="IPR006597">
    <property type="entry name" value="Sel1-like"/>
</dbReference>
<dbReference type="AlphaFoldDB" id="A0A2P5GHF5"/>
<gene>
    <name evidence="2" type="ORF">CHU32_26055</name>
    <name evidence="1" type="ORF">CHU33_26140</name>
</gene>
<evidence type="ECO:0000313" key="4">
    <source>
        <dbReference type="Proteomes" id="UP000247005"/>
    </source>
</evidence>
<sequence>MLRKSILVLTIVAILGNPVLMARAETSLPQTEQLAKQGNAQAQFDFALRYFNGKEVEKDPSRAAEWMSKAAQQGFVEAQVYLGYWYQKGIAVPADKKKAVEWFRKAAEKGYVPAQAELGMCYWNGMGVTKDYPQALHWLQLAADWRNNSNTLGAEDFSTMQAQYLLGRMYDLGQGVPQDTEKAATLYRAASLNGQNIGLAYAQFSLGQMYDTGRGVRKNALEAASLYRLAAIQGLADAQYAYAMKYKEPVGIPAESAYAWLATAAAGGLKKAETMRVKLSRQLSKEELTLGEKQAKEYIRDHAQGSGRYVNPQFFENLPPPLTEDELKVNGNK</sequence>
<dbReference type="Gene3D" id="1.25.40.10">
    <property type="entry name" value="Tetratricopeptide repeat domain"/>
    <property type="match status" value="2"/>
</dbReference>
<dbReference type="InterPro" id="IPR011990">
    <property type="entry name" value="TPR-like_helical_dom_sf"/>
</dbReference>
<keyword evidence="3" id="KW-1185">Reference proteome</keyword>
<dbReference type="SMART" id="SM00671">
    <property type="entry name" value="SEL1"/>
    <property type="match status" value="6"/>
</dbReference>
<dbReference type="EMBL" id="PQGD01000036">
    <property type="protein sequence ID" value="POP41808.1"/>
    <property type="molecule type" value="Genomic_DNA"/>
</dbReference>
<evidence type="ECO:0000313" key="1">
    <source>
        <dbReference type="EMBL" id="POP40644.1"/>
    </source>
</evidence>
<reference evidence="3 4" key="1">
    <citation type="submission" date="2018-01" db="EMBL/GenBank/DDBJ databases">
        <title>Superficieibacter electus gen. nov., sp. nov., an extended-spectrum beta-lactamase possessing member of the Enterobacteriaceae family, isolated from intensive care unit surfaces.</title>
        <authorList>
            <person name="Potter R.F."/>
            <person name="D'Souza A.W."/>
        </authorList>
    </citation>
    <scope>NUCLEOTIDE SEQUENCE [LARGE SCALE GENOMIC DNA]</scope>
    <source>
        <strain evidence="2 4">BP-1</strain>
        <strain evidence="1 3">BP-2</strain>
    </source>
</reference>
<dbReference type="Proteomes" id="UP000247005">
    <property type="component" value="Unassembled WGS sequence"/>
</dbReference>
<name>A0A2P5GHF5_9ENTR</name>
<organism evidence="2 4">
    <name type="scientific">Superficieibacter electus</name>
    <dbReference type="NCBI Taxonomy" id="2022662"/>
    <lineage>
        <taxon>Bacteria</taxon>
        <taxon>Pseudomonadati</taxon>
        <taxon>Pseudomonadota</taxon>
        <taxon>Gammaproteobacteria</taxon>
        <taxon>Enterobacterales</taxon>
        <taxon>Enterobacteriaceae</taxon>
        <taxon>Superficieibacter</taxon>
    </lineage>
</organism>
<dbReference type="PANTHER" id="PTHR43628">
    <property type="entry name" value="ACTIVATOR OF C KINASE PROTEIN 1-RELATED"/>
    <property type="match status" value="1"/>
</dbReference>
<dbReference type="OrthoDB" id="9792653at2"/>
<dbReference type="SUPFAM" id="SSF81901">
    <property type="entry name" value="HCP-like"/>
    <property type="match status" value="2"/>
</dbReference>
<proteinExistence type="predicted"/>
<dbReference type="EMBL" id="PQGE01000039">
    <property type="protein sequence ID" value="POP40644.1"/>
    <property type="molecule type" value="Genomic_DNA"/>
</dbReference>